<reference evidence="5 6" key="1">
    <citation type="submission" date="2018-01" db="EMBL/GenBank/DDBJ databases">
        <title>Genomic Encyclopedia of Type Strains, Phase III (KMG-III): the genomes of soil and plant-associated and newly described type strains.</title>
        <authorList>
            <person name="Whitman W."/>
        </authorList>
    </citation>
    <scope>NUCLEOTIDE SEQUENCE [LARGE SCALE GENOMIC DNA]</scope>
    <source>
        <strain evidence="5 6">JCM 18070</strain>
    </source>
</reference>
<keyword evidence="6" id="KW-1185">Reference proteome</keyword>
<dbReference type="InterPro" id="IPR001633">
    <property type="entry name" value="EAL_dom"/>
</dbReference>
<keyword evidence="1" id="KW-0472">Membrane</keyword>
<dbReference type="CDD" id="cd01948">
    <property type="entry name" value="EAL"/>
    <property type="match status" value="1"/>
</dbReference>
<feature type="domain" description="HAMP" evidence="3">
    <location>
        <begin position="176"/>
        <end position="228"/>
    </location>
</feature>
<dbReference type="Pfam" id="PF00990">
    <property type="entry name" value="GGDEF"/>
    <property type="match status" value="1"/>
</dbReference>
<feature type="domain" description="EAL" evidence="2">
    <location>
        <begin position="398"/>
        <end position="652"/>
    </location>
</feature>
<dbReference type="InterPro" id="IPR035919">
    <property type="entry name" value="EAL_sf"/>
</dbReference>
<dbReference type="CDD" id="cd01949">
    <property type="entry name" value="GGDEF"/>
    <property type="match status" value="1"/>
</dbReference>
<dbReference type="SMART" id="SM00267">
    <property type="entry name" value="GGDEF"/>
    <property type="match status" value="1"/>
</dbReference>
<dbReference type="Proteomes" id="UP000237381">
    <property type="component" value="Unassembled WGS sequence"/>
</dbReference>
<dbReference type="PANTHER" id="PTHR44757:SF2">
    <property type="entry name" value="BIOFILM ARCHITECTURE MAINTENANCE PROTEIN MBAA"/>
    <property type="match status" value="1"/>
</dbReference>
<dbReference type="GO" id="GO:0003824">
    <property type="term" value="F:catalytic activity"/>
    <property type="evidence" value="ECO:0007669"/>
    <property type="project" value="UniProtKB-ARBA"/>
</dbReference>
<dbReference type="Pfam" id="PF00563">
    <property type="entry name" value="EAL"/>
    <property type="match status" value="1"/>
</dbReference>
<dbReference type="PANTHER" id="PTHR44757">
    <property type="entry name" value="DIGUANYLATE CYCLASE DGCP"/>
    <property type="match status" value="1"/>
</dbReference>
<evidence type="ECO:0000313" key="6">
    <source>
        <dbReference type="Proteomes" id="UP000237381"/>
    </source>
</evidence>
<evidence type="ECO:0000259" key="2">
    <source>
        <dbReference type="PROSITE" id="PS50883"/>
    </source>
</evidence>
<dbReference type="Gene3D" id="6.10.340.10">
    <property type="match status" value="1"/>
</dbReference>
<dbReference type="PROSITE" id="PS50883">
    <property type="entry name" value="EAL"/>
    <property type="match status" value="1"/>
</dbReference>
<dbReference type="CDD" id="cd06225">
    <property type="entry name" value="HAMP"/>
    <property type="match status" value="1"/>
</dbReference>
<keyword evidence="1" id="KW-1133">Transmembrane helix</keyword>
<organism evidence="5 6">
    <name type="scientific">Paraburkholderia eburnea</name>
    <dbReference type="NCBI Taxonomy" id="1189126"/>
    <lineage>
        <taxon>Bacteria</taxon>
        <taxon>Pseudomonadati</taxon>
        <taxon>Pseudomonadota</taxon>
        <taxon>Betaproteobacteria</taxon>
        <taxon>Burkholderiales</taxon>
        <taxon>Burkholderiaceae</taxon>
        <taxon>Paraburkholderia</taxon>
    </lineage>
</organism>
<dbReference type="EMBL" id="PQGA01000002">
    <property type="protein sequence ID" value="POR54766.1"/>
    <property type="molecule type" value="Genomic_DNA"/>
</dbReference>
<accession>A0A2S4MJ41</accession>
<sequence>MRTGVSRINVQNTQQMGRLSKLTIAILNSRTTLRRLQATRLPADVEVFAPVIRKDLDAAEQQWAAYYASYVRDDRDRQFIDKLGLLIAGNRRYANEALAAYVVGNFDAGADAVNRGAAVAAELTSVLKETVDLDLRIASQASDESTSSASRISRISFGLVVFNLLIAIVVSVATLRSILIPLKNAINVANNIASGKLENQFTVESCDEVAQLLAAMKEMEQQLQRMIYQDPLTTLPNRTFFNERLKQMIASSAHGVLAGVMMVDLDQFKRVNDTMGHAAGDELLNAAAGRLSACIRSNDIVARFSGDEFAILLPGVPDLHTLEEIARRIIASFDKRFVLNGTEIYVTCSVGIALYPIDSAEPVDLLKYVDSAMYCAKRAGRRRFSFYSKELTETARKRFTIERELRRATERGEFELHYQPKISIRQNEVTGSEALLRWRRSDGTLVAPNEFISVAEETGLIVEIGKWVLHEACSTAVAWNTGRVVPHKVAINLSVRQFQSSDLVSVVTGILEKTGCRPAWLEFEITESLLLDSNDAILAAISTFRSMGISIAIDDFGTGYSSLSYLTRFPVDTLKIDKSFVQKATTARHHAELVKAIISIGQCLGMQTVAEGVETEEQAAFLASSGCEIAQGFLYCKPLSRLDMSRLPPQLAPSPSQSAIV</sequence>
<dbReference type="Gene3D" id="3.20.20.450">
    <property type="entry name" value="EAL domain"/>
    <property type="match status" value="1"/>
</dbReference>
<dbReference type="NCBIfam" id="TIGR00254">
    <property type="entry name" value="GGDEF"/>
    <property type="match status" value="1"/>
</dbReference>
<dbReference type="PROSITE" id="PS50887">
    <property type="entry name" value="GGDEF"/>
    <property type="match status" value="1"/>
</dbReference>
<proteinExistence type="predicted"/>
<comment type="caution">
    <text evidence="5">The sequence shown here is derived from an EMBL/GenBank/DDBJ whole genome shotgun (WGS) entry which is preliminary data.</text>
</comment>
<keyword evidence="1" id="KW-0812">Transmembrane</keyword>
<dbReference type="SUPFAM" id="SSF55073">
    <property type="entry name" value="Nucleotide cyclase"/>
    <property type="match status" value="1"/>
</dbReference>
<gene>
    <name evidence="5" type="ORF">B0G62_102375</name>
</gene>
<dbReference type="InterPro" id="IPR052155">
    <property type="entry name" value="Biofilm_reg_signaling"/>
</dbReference>
<dbReference type="FunFam" id="3.30.70.270:FF:000001">
    <property type="entry name" value="Diguanylate cyclase domain protein"/>
    <property type="match status" value="1"/>
</dbReference>
<feature type="domain" description="GGDEF" evidence="4">
    <location>
        <begin position="256"/>
        <end position="389"/>
    </location>
</feature>
<dbReference type="AlphaFoldDB" id="A0A2S4MJ41"/>
<dbReference type="InterPro" id="IPR003660">
    <property type="entry name" value="HAMP_dom"/>
</dbReference>
<dbReference type="SMART" id="SM00052">
    <property type="entry name" value="EAL"/>
    <property type="match status" value="1"/>
</dbReference>
<dbReference type="SUPFAM" id="SSF158472">
    <property type="entry name" value="HAMP domain-like"/>
    <property type="match status" value="1"/>
</dbReference>
<dbReference type="InterPro" id="IPR029787">
    <property type="entry name" value="Nucleotide_cyclase"/>
</dbReference>
<feature type="transmembrane region" description="Helical" evidence="1">
    <location>
        <begin position="155"/>
        <end position="175"/>
    </location>
</feature>
<dbReference type="SUPFAM" id="SSF141868">
    <property type="entry name" value="EAL domain-like"/>
    <property type="match status" value="1"/>
</dbReference>
<dbReference type="InterPro" id="IPR043128">
    <property type="entry name" value="Rev_trsase/Diguanyl_cyclase"/>
</dbReference>
<evidence type="ECO:0000313" key="5">
    <source>
        <dbReference type="EMBL" id="POR54766.1"/>
    </source>
</evidence>
<protein>
    <submittedName>
        <fullName evidence="5">Diguanylate cyclase (GGDEF)-like protein</fullName>
    </submittedName>
</protein>
<name>A0A2S4MJ41_9BURK</name>
<evidence type="ECO:0000256" key="1">
    <source>
        <dbReference type="SAM" id="Phobius"/>
    </source>
</evidence>
<dbReference type="PROSITE" id="PS50885">
    <property type="entry name" value="HAMP"/>
    <property type="match status" value="1"/>
</dbReference>
<dbReference type="Gene3D" id="3.30.70.270">
    <property type="match status" value="1"/>
</dbReference>
<dbReference type="InterPro" id="IPR000160">
    <property type="entry name" value="GGDEF_dom"/>
</dbReference>
<evidence type="ECO:0000259" key="4">
    <source>
        <dbReference type="PROSITE" id="PS50887"/>
    </source>
</evidence>
<dbReference type="GO" id="GO:0007165">
    <property type="term" value="P:signal transduction"/>
    <property type="evidence" value="ECO:0007669"/>
    <property type="project" value="InterPro"/>
</dbReference>
<evidence type="ECO:0000259" key="3">
    <source>
        <dbReference type="PROSITE" id="PS50885"/>
    </source>
</evidence>
<dbReference type="GO" id="GO:0016020">
    <property type="term" value="C:membrane"/>
    <property type="evidence" value="ECO:0007669"/>
    <property type="project" value="InterPro"/>
</dbReference>